<dbReference type="AlphaFoldDB" id="W7QMV9"/>
<dbReference type="RefSeq" id="WP_160168551.1">
    <property type="nucleotide sequence ID" value="NZ_ARZY01000013.1"/>
</dbReference>
<keyword evidence="3" id="KW-1185">Reference proteome</keyword>
<dbReference type="Pfam" id="PF00535">
    <property type="entry name" value="Glycos_transf_2"/>
    <property type="match status" value="1"/>
</dbReference>
<dbReference type="Proteomes" id="UP000019276">
    <property type="component" value="Unassembled WGS sequence"/>
</dbReference>
<dbReference type="PANTHER" id="PTHR22916:SF3">
    <property type="entry name" value="UDP-GLCNAC:BETAGAL BETA-1,3-N-ACETYLGLUCOSAMINYLTRANSFERASE-LIKE PROTEIN 1"/>
    <property type="match status" value="1"/>
</dbReference>
<dbReference type="OrthoDB" id="9802649at2"/>
<reference evidence="2 3" key="1">
    <citation type="journal article" date="2014" name="Genome Announc.">
        <title>Draft Genome Sequence of the Agar-Degrading Bacterium Catenovulum sp. Strain DS-2, Isolated from Intestines of Haliotis diversicolor.</title>
        <authorList>
            <person name="Shan D."/>
            <person name="Li X."/>
            <person name="Gu Z."/>
            <person name="Wei G."/>
            <person name="Gao Z."/>
            <person name="Shao Z."/>
        </authorList>
    </citation>
    <scope>NUCLEOTIDE SEQUENCE [LARGE SCALE GENOMIC DNA]</scope>
    <source>
        <strain evidence="2 3">DS-2</strain>
    </source>
</reference>
<organism evidence="2 3">
    <name type="scientific">Catenovulum agarivorans DS-2</name>
    <dbReference type="NCBI Taxonomy" id="1328313"/>
    <lineage>
        <taxon>Bacteria</taxon>
        <taxon>Pseudomonadati</taxon>
        <taxon>Pseudomonadota</taxon>
        <taxon>Gammaproteobacteria</taxon>
        <taxon>Alteromonadales</taxon>
        <taxon>Alteromonadaceae</taxon>
        <taxon>Catenovulum</taxon>
    </lineage>
</organism>
<gene>
    <name evidence="2" type="ORF">DS2_08405</name>
</gene>
<accession>W7QMV9</accession>
<dbReference type="eggNOG" id="COG1215">
    <property type="taxonomic scope" value="Bacteria"/>
</dbReference>
<protein>
    <submittedName>
        <fullName evidence="2">Glycosyltransferase DcbF</fullName>
    </submittedName>
</protein>
<dbReference type="SUPFAM" id="SSF53448">
    <property type="entry name" value="Nucleotide-diphospho-sugar transferases"/>
    <property type="match status" value="1"/>
</dbReference>
<evidence type="ECO:0000259" key="1">
    <source>
        <dbReference type="Pfam" id="PF00535"/>
    </source>
</evidence>
<dbReference type="Gene3D" id="3.90.550.10">
    <property type="entry name" value="Spore Coat Polysaccharide Biosynthesis Protein SpsA, Chain A"/>
    <property type="match status" value="1"/>
</dbReference>
<comment type="caution">
    <text evidence="2">The sequence shown here is derived from an EMBL/GenBank/DDBJ whole genome shotgun (WGS) entry which is preliminary data.</text>
</comment>
<dbReference type="EMBL" id="ARZY01000013">
    <property type="protein sequence ID" value="EWH10282.1"/>
    <property type="molecule type" value="Genomic_DNA"/>
</dbReference>
<sequence>MAGYFEASQFMLLRQFKWIRKGLWLIKKRYFYQHLKKLDMPLVSIIMPNFNGASTLKLSIDSLLKQTYQHIEIIIIDDNSNDSSWDILSEYSNNPKICIIRNKWNKGAAYSRNHGIVKARGQYVTFQDSDDVALPDRIAKQLYPLITNKKKVFSFCNLCRVSEDNSIYEINGRVVSKAIVSMMFEREKVISEIGFFMVLRRSEDTEYFERLISFYGASAASYIFEVLYFAKLRVNSLTFSDGDYRQVGPVKIEHQVSAKTKADLDKFRRFHTQIELGVLSPYISFRA</sequence>
<evidence type="ECO:0000313" key="2">
    <source>
        <dbReference type="EMBL" id="EWH10282.1"/>
    </source>
</evidence>
<keyword evidence="2" id="KW-0808">Transferase</keyword>
<name>W7QMV9_9ALTE</name>
<dbReference type="PANTHER" id="PTHR22916">
    <property type="entry name" value="GLYCOSYLTRANSFERASE"/>
    <property type="match status" value="1"/>
</dbReference>
<dbReference type="InterPro" id="IPR029044">
    <property type="entry name" value="Nucleotide-diphossugar_trans"/>
</dbReference>
<evidence type="ECO:0000313" key="3">
    <source>
        <dbReference type="Proteomes" id="UP000019276"/>
    </source>
</evidence>
<dbReference type="CDD" id="cd00761">
    <property type="entry name" value="Glyco_tranf_GTA_type"/>
    <property type="match status" value="1"/>
</dbReference>
<dbReference type="InterPro" id="IPR001173">
    <property type="entry name" value="Glyco_trans_2-like"/>
</dbReference>
<proteinExistence type="predicted"/>
<dbReference type="STRING" id="1328313.DS2_08405"/>
<feature type="domain" description="Glycosyltransferase 2-like" evidence="1">
    <location>
        <begin position="44"/>
        <end position="202"/>
    </location>
</feature>
<dbReference type="GO" id="GO:0016758">
    <property type="term" value="F:hexosyltransferase activity"/>
    <property type="evidence" value="ECO:0007669"/>
    <property type="project" value="UniProtKB-ARBA"/>
</dbReference>